<evidence type="ECO:0000313" key="7">
    <source>
        <dbReference type="Proteomes" id="UP001147700"/>
    </source>
</evidence>
<keyword evidence="2" id="KW-0547">Nucleotide-binding</keyword>
<evidence type="ECO:0000259" key="5">
    <source>
        <dbReference type="PROSITE" id="PS50893"/>
    </source>
</evidence>
<dbReference type="EMBL" id="JAPCID010000012">
    <property type="protein sequence ID" value="MDA0137856.1"/>
    <property type="molecule type" value="Genomic_DNA"/>
</dbReference>
<reference evidence="6" key="1">
    <citation type="submission" date="2022-10" db="EMBL/GenBank/DDBJ databases">
        <title>The WGS of Solirubrobacter sp. CPCC 204708.</title>
        <authorList>
            <person name="Jiang Z."/>
        </authorList>
    </citation>
    <scope>NUCLEOTIDE SEQUENCE</scope>
    <source>
        <strain evidence="6">CPCC 204708</strain>
    </source>
</reference>
<evidence type="ECO:0000256" key="4">
    <source>
        <dbReference type="SAM" id="Coils"/>
    </source>
</evidence>
<dbReference type="RefSeq" id="WP_202952756.1">
    <property type="nucleotide sequence ID" value="NZ_JAPCID010000012.1"/>
</dbReference>
<proteinExistence type="predicted"/>
<sequence length="536" mass="58228">MLKGTDLTITPLFDGISLTLDDGARAGLVGANGIGKTTLLRLLAGVARPDRGAVAAGVGDRVGYLPQDVLDPRATIDDLLRRALGEVWEVRLELDAHERDLVDLDAYGAAQERFEALGGWALEARLDEARRRLGIEALDRGARLGELSGGEAARCLLASVLLGDPTVLLLDEPTNHLDADGRAWLAEWLAGFSGTLLTVSHDRDFLDATVDRVYELSADGLEVYEGGYTAYREEKERRRERLALLVEAQDKKRRRLEADIAMTARQAQWTERTVSRREAPKLKRYAKKVAQKSKAREHRLRREMASEDWVRAPREPAAFKVRLESEDGGRRLVAALRGVTVPGVLEDVSLTLHAGDRVALIGPNGSGKSTLLHVLSGRLVPAAGEVDVRGGTRLLPQVGVAALPGDSARTAADVALLAWFRAQTALPESEARTLLAHYRLGVDAIDRPLATLSPGERARVHVAAIVGAGADLILLDEPTNHLDFDTLEIIEAALRAYRGTLVVATHDRRLIEAVECDQVLEVRDKGLRANASAISS</sequence>
<evidence type="ECO:0000256" key="2">
    <source>
        <dbReference type="ARBA" id="ARBA00022741"/>
    </source>
</evidence>
<dbReference type="Gene3D" id="3.40.50.300">
    <property type="entry name" value="P-loop containing nucleotide triphosphate hydrolases"/>
    <property type="match status" value="2"/>
</dbReference>
<dbReference type="InterPro" id="IPR027417">
    <property type="entry name" value="P-loop_NTPase"/>
</dbReference>
<dbReference type="SMART" id="SM00382">
    <property type="entry name" value="AAA"/>
    <property type="match status" value="2"/>
</dbReference>
<dbReference type="PANTHER" id="PTHR19211">
    <property type="entry name" value="ATP-BINDING TRANSPORT PROTEIN-RELATED"/>
    <property type="match status" value="1"/>
</dbReference>
<evidence type="ECO:0000256" key="1">
    <source>
        <dbReference type="ARBA" id="ARBA00022737"/>
    </source>
</evidence>
<dbReference type="CDD" id="cd03221">
    <property type="entry name" value="ABCF_EF-3"/>
    <property type="match status" value="2"/>
</dbReference>
<dbReference type="Pfam" id="PF00005">
    <property type="entry name" value="ABC_tran"/>
    <property type="match status" value="2"/>
</dbReference>
<dbReference type="InterPro" id="IPR003439">
    <property type="entry name" value="ABC_transporter-like_ATP-bd"/>
</dbReference>
<dbReference type="PANTHER" id="PTHR19211:SF14">
    <property type="entry name" value="ATP-BINDING CASSETTE SUB-FAMILY F MEMBER 1"/>
    <property type="match status" value="1"/>
</dbReference>
<accession>A0ABT4RHM5</accession>
<dbReference type="GO" id="GO:0005524">
    <property type="term" value="F:ATP binding"/>
    <property type="evidence" value="ECO:0007669"/>
    <property type="project" value="UniProtKB-KW"/>
</dbReference>
<feature type="domain" description="ABC transporter" evidence="5">
    <location>
        <begin position="323"/>
        <end position="536"/>
    </location>
</feature>
<evidence type="ECO:0000313" key="6">
    <source>
        <dbReference type="EMBL" id="MDA0137856.1"/>
    </source>
</evidence>
<protein>
    <submittedName>
        <fullName evidence="6">ATP-binding cassette domain-containing protein</fullName>
    </submittedName>
</protein>
<dbReference type="Proteomes" id="UP001147700">
    <property type="component" value="Unassembled WGS sequence"/>
</dbReference>
<organism evidence="6 7">
    <name type="scientific">Solirubrobacter deserti</name>
    <dbReference type="NCBI Taxonomy" id="2282478"/>
    <lineage>
        <taxon>Bacteria</taxon>
        <taxon>Bacillati</taxon>
        <taxon>Actinomycetota</taxon>
        <taxon>Thermoleophilia</taxon>
        <taxon>Solirubrobacterales</taxon>
        <taxon>Solirubrobacteraceae</taxon>
        <taxon>Solirubrobacter</taxon>
    </lineage>
</organism>
<dbReference type="InterPro" id="IPR003593">
    <property type="entry name" value="AAA+_ATPase"/>
</dbReference>
<keyword evidence="1" id="KW-0677">Repeat</keyword>
<feature type="coiled-coil region" evidence="4">
    <location>
        <begin position="232"/>
        <end position="259"/>
    </location>
</feature>
<comment type="caution">
    <text evidence="6">The sequence shown here is derived from an EMBL/GenBank/DDBJ whole genome shotgun (WGS) entry which is preliminary data.</text>
</comment>
<evidence type="ECO:0000256" key="3">
    <source>
        <dbReference type="ARBA" id="ARBA00022840"/>
    </source>
</evidence>
<keyword evidence="4" id="KW-0175">Coiled coil</keyword>
<keyword evidence="3 6" id="KW-0067">ATP-binding</keyword>
<dbReference type="InterPro" id="IPR050611">
    <property type="entry name" value="ABCF"/>
</dbReference>
<keyword evidence="7" id="KW-1185">Reference proteome</keyword>
<gene>
    <name evidence="6" type="ORF">OJ962_10125</name>
</gene>
<name>A0ABT4RHM5_9ACTN</name>
<dbReference type="PROSITE" id="PS50893">
    <property type="entry name" value="ABC_TRANSPORTER_2"/>
    <property type="match status" value="2"/>
</dbReference>
<feature type="domain" description="ABC transporter" evidence="5">
    <location>
        <begin position="2"/>
        <end position="243"/>
    </location>
</feature>
<dbReference type="SUPFAM" id="SSF52540">
    <property type="entry name" value="P-loop containing nucleoside triphosphate hydrolases"/>
    <property type="match status" value="2"/>
</dbReference>